<evidence type="ECO:0000256" key="1">
    <source>
        <dbReference type="ARBA" id="ARBA00023157"/>
    </source>
</evidence>
<dbReference type="InterPro" id="IPR043504">
    <property type="entry name" value="Peptidase_S1_PA_chymotrypsin"/>
</dbReference>
<evidence type="ECO:0000259" key="4">
    <source>
        <dbReference type="PROSITE" id="PS50240"/>
    </source>
</evidence>
<comment type="similarity">
    <text evidence="2">Belongs to the peptidase S1 family. CLIP subfamily.</text>
</comment>
<feature type="domain" description="Peptidase S1" evidence="4">
    <location>
        <begin position="1"/>
        <end position="209"/>
    </location>
</feature>
<dbReference type="SMART" id="SM00020">
    <property type="entry name" value="Tryp_SPc"/>
    <property type="match status" value="1"/>
</dbReference>
<keyword evidence="1" id="KW-1015">Disulfide bond</keyword>
<dbReference type="Gene3D" id="2.40.10.10">
    <property type="entry name" value="Trypsin-like serine proteases"/>
    <property type="match status" value="1"/>
</dbReference>
<dbReference type="AlphaFoldDB" id="A0A9J6G0U7"/>
<dbReference type="InterPro" id="IPR001314">
    <property type="entry name" value="Peptidase_S1A"/>
</dbReference>
<keyword evidence="6" id="KW-1185">Reference proteome</keyword>
<name>A0A9J6G0U7_HAELO</name>
<dbReference type="InterPro" id="IPR033116">
    <property type="entry name" value="TRYPSIN_SER"/>
</dbReference>
<dbReference type="SUPFAM" id="SSF50494">
    <property type="entry name" value="Trypsin-like serine proteases"/>
    <property type="match status" value="1"/>
</dbReference>
<proteinExistence type="inferred from homology"/>
<evidence type="ECO:0000256" key="3">
    <source>
        <dbReference type="SAM" id="MobiDB-lite"/>
    </source>
</evidence>
<feature type="region of interest" description="Disordered" evidence="3">
    <location>
        <begin position="1"/>
        <end position="21"/>
    </location>
</feature>
<dbReference type="OMA" id="NTECNDR"/>
<dbReference type="PANTHER" id="PTHR24258:SF116">
    <property type="entry name" value="FI16631P1-RELATED"/>
    <property type="match status" value="1"/>
</dbReference>
<dbReference type="OrthoDB" id="10002959at2759"/>
<dbReference type="InterPro" id="IPR001254">
    <property type="entry name" value="Trypsin_dom"/>
</dbReference>
<evidence type="ECO:0000313" key="6">
    <source>
        <dbReference type="Proteomes" id="UP000821853"/>
    </source>
</evidence>
<gene>
    <name evidence="5" type="ORF">HPB48_004368</name>
</gene>
<dbReference type="VEuPathDB" id="VectorBase:HLOH_053191"/>
<dbReference type="PRINTS" id="PR00722">
    <property type="entry name" value="CHYMOTRYPSIN"/>
</dbReference>
<dbReference type="GO" id="GO:0004252">
    <property type="term" value="F:serine-type endopeptidase activity"/>
    <property type="evidence" value="ECO:0007669"/>
    <property type="project" value="InterPro"/>
</dbReference>
<reference evidence="5 6" key="1">
    <citation type="journal article" date="2020" name="Cell">
        <title>Large-Scale Comparative Analyses of Tick Genomes Elucidate Their Genetic Diversity and Vector Capacities.</title>
        <authorList>
            <consortium name="Tick Genome and Microbiome Consortium (TIGMIC)"/>
            <person name="Jia N."/>
            <person name="Wang J."/>
            <person name="Shi W."/>
            <person name="Du L."/>
            <person name="Sun Y."/>
            <person name="Zhan W."/>
            <person name="Jiang J.F."/>
            <person name="Wang Q."/>
            <person name="Zhang B."/>
            <person name="Ji P."/>
            <person name="Bell-Sakyi L."/>
            <person name="Cui X.M."/>
            <person name="Yuan T.T."/>
            <person name="Jiang B.G."/>
            <person name="Yang W.F."/>
            <person name="Lam T.T."/>
            <person name="Chang Q.C."/>
            <person name="Ding S.J."/>
            <person name="Wang X.J."/>
            <person name="Zhu J.G."/>
            <person name="Ruan X.D."/>
            <person name="Zhao L."/>
            <person name="Wei J.T."/>
            <person name="Ye R.Z."/>
            <person name="Que T.C."/>
            <person name="Du C.H."/>
            <person name="Zhou Y.H."/>
            <person name="Cheng J.X."/>
            <person name="Dai P.F."/>
            <person name="Guo W.B."/>
            <person name="Han X.H."/>
            <person name="Huang E.J."/>
            <person name="Li L.F."/>
            <person name="Wei W."/>
            <person name="Gao Y.C."/>
            <person name="Liu J.Z."/>
            <person name="Shao H.Z."/>
            <person name="Wang X."/>
            <person name="Wang C.C."/>
            <person name="Yang T.C."/>
            <person name="Huo Q.B."/>
            <person name="Li W."/>
            <person name="Chen H.Y."/>
            <person name="Chen S.E."/>
            <person name="Zhou L.G."/>
            <person name="Ni X.B."/>
            <person name="Tian J.H."/>
            <person name="Sheng Y."/>
            <person name="Liu T."/>
            <person name="Pan Y.S."/>
            <person name="Xia L.Y."/>
            <person name="Li J."/>
            <person name="Zhao F."/>
            <person name="Cao W.C."/>
        </authorList>
    </citation>
    <scope>NUCLEOTIDE SEQUENCE [LARGE SCALE GENOMIC DNA]</scope>
    <source>
        <strain evidence="5">HaeL-2018</strain>
    </source>
</reference>
<organism evidence="5 6">
    <name type="scientific">Haemaphysalis longicornis</name>
    <name type="common">Bush tick</name>
    <dbReference type="NCBI Taxonomy" id="44386"/>
    <lineage>
        <taxon>Eukaryota</taxon>
        <taxon>Metazoa</taxon>
        <taxon>Ecdysozoa</taxon>
        <taxon>Arthropoda</taxon>
        <taxon>Chelicerata</taxon>
        <taxon>Arachnida</taxon>
        <taxon>Acari</taxon>
        <taxon>Parasitiformes</taxon>
        <taxon>Ixodida</taxon>
        <taxon>Ixodoidea</taxon>
        <taxon>Ixodidae</taxon>
        <taxon>Haemaphysalinae</taxon>
        <taxon>Haemaphysalis</taxon>
    </lineage>
</organism>
<dbReference type="PROSITE" id="PS50240">
    <property type="entry name" value="TRYPSIN_DOM"/>
    <property type="match status" value="1"/>
</dbReference>
<dbReference type="PANTHER" id="PTHR24258">
    <property type="entry name" value="SERINE PROTEASE-RELATED"/>
    <property type="match status" value="1"/>
</dbReference>
<comment type="caution">
    <text evidence="5">The sequence shown here is derived from an EMBL/GenBank/DDBJ whole genome shotgun (WGS) entry which is preliminary data.</text>
</comment>
<accession>A0A9J6G0U7</accession>
<sequence>MHVRHDALLSLSRPAPHKRQLRPQNITVRLGEYDFKTNTTSRFPRDFNVSRIRQHPDFKKDTYQNDISLLRMSRRVRFTENIRPICLPKSPAENFVGKNATVVGWGTLSFGGPSSSILRQVSLPVWDNKECKSKFTQAIPKIFLCAGTREGGQDACQGDSGGPLMVEADNTQWTLIGVVSWGIKCAEKGLPGVYTRITEFLGWIYENAA</sequence>
<evidence type="ECO:0000313" key="5">
    <source>
        <dbReference type="EMBL" id="KAH9368869.1"/>
    </source>
</evidence>
<evidence type="ECO:0000256" key="2">
    <source>
        <dbReference type="ARBA" id="ARBA00024195"/>
    </source>
</evidence>
<dbReference type="GO" id="GO:0006508">
    <property type="term" value="P:proteolysis"/>
    <property type="evidence" value="ECO:0007669"/>
    <property type="project" value="InterPro"/>
</dbReference>
<dbReference type="PROSITE" id="PS00135">
    <property type="entry name" value="TRYPSIN_SER"/>
    <property type="match status" value="1"/>
</dbReference>
<dbReference type="CDD" id="cd00190">
    <property type="entry name" value="Tryp_SPc"/>
    <property type="match status" value="1"/>
</dbReference>
<dbReference type="Pfam" id="PF00089">
    <property type="entry name" value="Trypsin"/>
    <property type="match status" value="1"/>
</dbReference>
<dbReference type="InterPro" id="IPR009003">
    <property type="entry name" value="Peptidase_S1_PA"/>
</dbReference>
<protein>
    <recommendedName>
        <fullName evidence="4">Peptidase S1 domain-containing protein</fullName>
    </recommendedName>
</protein>
<dbReference type="EMBL" id="JABSTR010000004">
    <property type="protein sequence ID" value="KAH9368869.1"/>
    <property type="molecule type" value="Genomic_DNA"/>
</dbReference>
<dbReference type="FunFam" id="2.40.10.10:FF:000002">
    <property type="entry name" value="Transmembrane protease serine"/>
    <property type="match status" value="1"/>
</dbReference>
<dbReference type="Proteomes" id="UP000821853">
    <property type="component" value="Chromosome 2"/>
</dbReference>